<evidence type="ECO:0000313" key="4">
    <source>
        <dbReference type="Proteomes" id="UP000031408"/>
    </source>
</evidence>
<gene>
    <name evidence="3" type="ORF">OI18_04985</name>
</gene>
<dbReference type="RefSeq" id="WP_039137723.1">
    <property type="nucleotide sequence ID" value="NZ_JSVC01000005.1"/>
</dbReference>
<dbReference type="STRING" id="1349421.OI18_04985"/>
<keyword evidence="1" id="KW-0812">Transmembrane</keyword>
<comment type="caution">
    <text evidence="3">The sequence shown here is derived from an EMBL/GenBank/DDBJ whole genome shotgun (WGS) entry which is preliminary data.</text>
</comment>
<evidence type="ECO:0000256" key="2">
    <source>
        <dbReference type="SAM" id="SignalP"/>
    </source>
</evidence>
<dbReference type="AlphaFoldDB" id="A0A0C1IN13"/>
<proteinExistence type="predicted"/>
<dbReference type="Pfam" id="PF20077">
    <property type="entry name" value="CcmD_alt"/>
    <property type="match status" value="1"/>
</dbReference>
<evidence type="ECO:0008006" key="5">
    <source>
        <dbReference type="Google" id="ProtNLM"/>
    </source>
</evidence>
<dbReference type="OrthoDB" id="886941at2"/>
<feature type="transmembrane region" description="Helical" evidence="1">
    <location>
        <begin position="46"/>
        <end position="64"/>
    </location>
</feature>
<dbReference type="Proteomes" id="UP000031408">
    <property type="component" value="Unassembled WGS sequence"/>
</dbReference>
<keyword evidence="1" id="KW-0472">Membrane</keyword>
<organism evidence="3 4">
    <name type="scientific">Flavihumibacter solisilvae</name>
    <dbReference type="NCBI Taxonomy" id="1349421"/>
    <lineage>
        <taxon>Bacteria</taxon>
        <taxon>Pseudomonadati</taxon>
        <taxon>Bacteroidota</taxon>
        <taxon>Chitinophagia</taxon>
        <taxon>Chitinophagales</taxon>
        <taxon>Chitinophagaceae</taxon>
        <taxon>Flavihumibacter</taxon>
    </lineage>
</organism>
<protein>
    <recommendedName>
        <fullName evidence="5">CcmD family protein</fullName>
    </recommendedName>
</protein>
<feature type="signal peptide" evidence="2">
    <location>
        <begin position="1"/>
        <end position="22"/>
    </location>
</feature>
<accession>A0A0C1IN13</accession>
<keyword evidence="4" id="KW-1185">Reference proteome</keyword>
<dbReference type="EMBL" id="JSVC01000005">
    <property type="protein sequence ID" value="KIC95615.1"/>
    <property type="molecule type" value="Genomic_DNA"/>
</dbReference>
<evidence type="ECO:0000313" key="3">
    <source>
        <dbReference type="EMBL" id="KIC95615.1"/>
    </source>
</evidence>
<keyword evidence="2" id="KW-0732">Signal</keyword>
<reference evidence="3 4" key="1">
    <citation type="submission" date="2014-11" db="EMBL/GenBank/DDBJ databases">
        <title>Genome sequence of Flavihumibacter solisilvae 3-3.</title>
        <authorList>
            <person name="Zhou G."/>
            <person name="Li M."/>
            <person name="Wang G."/>
        </authorList>
    </citation>
    <scope>NUCLEOTIDE SEQUENCE [LARGE SCALE GENOMIC DNA]</scope>
    <source>
        <strain evidence="3 4">3-3</strain>
    </source>
</reference>
<keyword evidence="1" id="KW-1133">Transmembrane helix</keyword>
<sequence>MHKIIASICTLTFLLLIGCSLAAQDTMPNEPVQMAEGLRSSGKIYVVVAVVVTILAGVVVYLVNLDKKISRLEKGE</sequence>
<name>A0A0C1IN13_9BACT</name>
<feature type="chain" id="PRO_5002151754" description="CcmD family protein" evidence="2">
    <location>
        <begin position="23"/>
        <end position="76"/>
    </location>
</feature>
<dbReference type="PROSITE" id="PS51257">
    <property type="entry name" value="PROKAR_LIPOPROTEIN"/>
    <property type="match status" value="1"/>
</dbReference>
<evidence type="ECO:0000256" key="1">
    <source>
        <dbReference type="SAM" id="Phobius"/>
    </source>
</evidence>